<sequence length="211" mass="23342">MKRLSVTFDRTGEDAARFAPAEGRRGRLRTVRRRRDGTVLELCQFERPVAAAVADALDDDTHVRDHAVVDDRTLYVHLRPGARVRSLLDRLESHRLVLDTPVYFDDEHVTVTLLGPAARISEAASALPEAVRADMRVERLTEYTGEDGLHSALTERQRDVLAAAVAAGYYENPRGATVADVADDLDVSASTVSEHLRKIEARVLPHLLDGT</sequence>
<dbReference type="InterPro" id="IPR036388">
    <property type="entry name" value="WH-like_DNA-bd_sf"/>
</dbReference>
<gene>
    <name evidence="5" type="ORF">GCM10009037_18880</name>
</gene>
<dbReference type="SUPFAM" id="SSF46894">
    <property type="entry name" value="C-terminal effector domain of the bipartite response regulators"/>
    <property type="match status" value="1"/>
</dbReference>
<evidence type="ECO:0000256" key="2">
    <source>
        <dbReference type="ARBA" id="ARBA00023163"/>
    </source>
</evidence>
<dbReference type="GO" id="GO:0003677">
    <property type="term" value="F:DNA binding"/>
    <property type="evidence" value="ECO:0007669"/>
    <property type="project" value="InterPro"/>
</dbReference>
<reference evidence="5 6" key="1">
    <citation type="journal article" date="2019" name="Int. J. Syst. Evol. Microbiol.">
        <title>The Global Catalogue of Microorganisms (GCM) 10K type strain sequencing project: providing services to taxonomists for standard genome sequencing and annotation.</title>
        <authorList>
            <consortium name="The Broad Institute Genomics Platform"/>
            <consortium name="The Broad Institute Genome Sequencing Center for Infectious Disease"/>
            <person name="Wu L."/>
            <person name="Ma J."/>
        </authorList>
    </citation>
    <scope>NUCLEOTIDE SEQUENCE [LARGE SCALE GENOMIC DNA]</scope>
    <source>
        <strain evidence="5 6">JCM 19585</strain>
    </source>
</reference>
<keyword evidence="2" id="KW-0804">Transcription</keyword>
<accession>A0A830EXW6</accession>
<comment type="caution">
    <text evidence="5">The sequence shown here is derived from an EMBL/GenBank/DDBJ whole genome shotgun (WGS) entry which is preliminary data.</text>
</comment>
<evidence type="ECO:0000313" key="6">
    <source>
        <dbReference type="Proteomes" id="UP000628840"/>
    </source>
</evidence>
<keyword evidence="1" id="KW-0805">Transcription regulation</keyword>
<proteinExistence type="predicted"/>
<feature type="domain" description="HVO-0513-like N-terminal" evidence="4">
    <location>
        <begin position="24"/>
        <end position="143"/>
    </location>
</feature>
<evidence type="ECO:0000256" key="1">
    <source>
        <dbReference type="ARBA" id="ARBA00023015"/>
    </source>
</evidence>
<dbReference type="AlphaFoldDB" id="A0A830EXW6"/>
<dbReference type="Gene3D" id="1.10.10.10">
    <property type="entry name" value="Winged helix-like DNA-binding domain superfamily/Winged helix DNA-binding domain"/>
    <property type="match status" value="1"/>
</dbReference>
<evidence type="ECO:0000259" key="4">
    <source>
        <dbReference type="Pfam" id="PF24278"/>
    </source>
</evidence>
<evidence type="ECO:0008006" key="7">
    <source>
        <dbReference type="Google" id="ProtNLM"/>
    </source>
</evidence>
<dbReference type="RefSeq" id="WP_188883214.1">
    <property type="nucleotide sequence ID" value="NZ_BMPF01000002.1"/>
</dbReference>
<dbReference type="Pfam" id="PF24278">
    <property type="entry name" value="HVO_0513_N"/>
    <property type="match status" value="1"/>
</dbReference>
<dbReference type="GO" id="GO:0006355">
    <property type="term" value="P:regulation of DNA-templated transcription"/>
    <property type="evidence" value="ECO:0007669"/>
    <property type="project" value="InterPro"/>
</dbReference>
<dbReference type="PANTHER" id="PTHR34236">
    <property type="entry name" value="DIMETHYL SULFOXIDE REDUCTASE TRANSCRIPTIONAL ACTIVATOR"/>
    <property type="match status" value="1"/>
</dbReference>
<organism evidence="5 6">
    <name type="scientific">Halarchaeum grantii</name>
    <dbReference type="NCBI Taxonomy" id="1193105"/>
    <lineage>
        <taxon>Archaea</taxon>
        <taxon>Methanobacteriati</taxon>
        <taxon>Methanobacteriota</taxon>
        <taxon>Stenosarchaea group</taxon>
        <taxon>Halobacteria</taxon>
        <taxon>Halobacteriales</taxon>
        <taxon>Halobacteriaceae</taxon>
    </lineage>
</organism>
<dbReference type="InterPro" id="IPR016032">
    <property type="entry name" value="Sig_transdc_resp-reg_C-effctor"/>
</dbReference>
<feature type="domain" description="HTH bat-type" evidence="3">
    <location>
        <begin position="153"/>
        <end position="204"/>
    </location>
</feature>
<dbReference type="InterPro" id="IPR056493">
    <property type="entry name" value="HVO_0513_N"/>
</dbReference>
<dbReference type="PANTHER" id="PTHR34236:SF1">
    <property type="entry name" value="DIMETHYL SULFOXIDE REDUCTASE TRANSCRIPTIONAL ACTIVATOR"/>
    <property type="match status" value="1"/>
</dbReference>
<dbReference type="Pfam" id="PF04967">
    <property type="entry name" value="HTH_10"/>
    <property type="match status" value="1"/>
</dbReference>
<keyword evidence="6" id="KW-1185">Reference proteome</keyword>
<evidence type="ECO:0000259" key="3">
    <source>
        <dbReference type="Pfam" id="PF04967"/>
    </source>
</evidence>
<protein>
    <recommendedName>
        <fullName evidence="7">HTH DNA binding domain-containing protein</fullName>
    </recommendedName>
</protein>
<evidence type="ECO:0000313" key="5">
    <source>
        <dbReference type="EMBL" id="GGL35451.1"/>
    </source>
</evidence>
<dbReference type="Proteomes" id="UP000628840">
    <property type="component" value="Unassembled WGS sequence"/>
</dbReference>
<dbReference type="InterPro" id="IPR007050">
    <property type="entry name" value="HTH_bacterioopsin"/>
</dbReference>
<name>A0A830EXW6_9EURY</name>
<dbReference type="EMBL" id="BMPF01000002">
    <property type="protein sequence ID" value="GGL35451.1"/>
    <property type="molecule type" value="Genomic_DNA"/>
</dbReference>
<dbReference type="OrthoDB" id="194393at2157"/>